<feature type="transmembrane region" description="Helical" evidence="1">
    <location>
        <begin position="76"/>
        <end position="98"/>
    </location>
</feature>
<evidence type="ECO:0000313" key="2">
    <source>
        <dbReference type="EMBL" id="SUM31054.1"/>
    </source>
</evidence>
<gene>
    <name evidence="2" type="ORF">NCTC12195_00459</name>
</gene>
<name>A0A380FCV2_STAGA</name>
<evidence type="ECO:0000313" key="3">
    <source>
        <dbReference type="Proteomes" id="UP000255277"/>
    </source>
</evidence>
<feature type="transmembrane region" description="Helical" evidence="1">
    <location>
        <begin position="12"/>
        <end position="31"/>
    </location>
</feature>
<evidence type="ECO:0000256" key="1">
    <source>
        <dbReference type="SAM" id="Phobius"/>
    </source>
</evidence>
<accession>A0A380FCV2</accession>
<dbReference type="EMBL" id="UHDK01000001">
    <property type="protein sequence ID" value="SUM31054.1"/>
    <property type="molecule type" value="Genomic_DNA"/>
</dbReference>
<dbReference type="STRING" id="1293.SH09_01010"/>
<keyword evidence="1" id="KW-1133">Transmembrane helix</keyword>
<keyword evidence="1" id="KW-0472">Membrane</keyword>
<sequence>MEAPKILKWERKIRISLVILFFIVSMINIIGSDTMGLGDYAENQFIIMCIYSVLLILNGILYTWGKFRNRKIRNFIFNFQALAFLNIIIVGLILYFNVDEIMDKWILWSLFCPD</sequence>
<organism evidence="2 3">
    <name type="scientific">Staphylococcus gallinarum</name>
    <dbReference type="NCBI Taxonomy" id="1293"/>
    <lineage>
        <taxon>Bacteria</taxon>
        <taxon>Bacillati</taxon>
        <taxon>Bacillota</taxon>
        <taxon>Bacilli</taxon>
        <taxon>Bacillales</taxon>
        <taxon>Staphylococcaceae</taxon>
        <taxon>Staphylococcus</taxon>
    </lineage>
</organism>
<reference evidence="2 3" key="1">
    <citation type="submission" date="2018-06" db="EMBL/GenBank/DDBJ databases">
        <authorList>
            <consortium name="Pathogen Informatics"/>
            <person name="Doyle S."/>
        </authorList>
    </citation>
    <scope>NUCLEOTIDE SEQUENCE [LARGE SCALE GENOMIC DNA]</scope>
    <source>
        <strain evidence="2 3">NCTC12195</strain>
    </source>
</reference>
<proteinExistence type="predicted"/>
<dbReference type="AlphaFoldDB" id="A0A380FCV2"/>
<keyword evidence="1" id="KW-0812">Transmembrane</keyword>
<dbReference type="Proteomes" id="UP000255277">
    <property type="component" value="Unassembled WGS sequence"/>
</dbReference>
<protein>
    <submittedName>
        <fullName evidence="2">Uncharacterized protein</fullName>
    </submittedName>
</protein>
<feature type="transmembrane region" description="Helical" evidence="1">
    <location>
        <begin position="43"/>
        <end position="64"/>
    </location>
</feature>